<accession>A0A9X4MYX0</accession>
<evidence type="ECO:0000259" key="10">
    <source>
        <dbReference type="PROSITE" id="PS51195"/>
    </source>
</evidence>
<keyword evidence="1" id="KW-0547">Nucleotide-binding</keyword>
<dbReference type="InterPro" id="IPR014014">
    <property type="entry name" value="RNA_helicase_DEAD_Q_motif"/>
</dbReference>
<dbReference type="Pfam" id="PF00271">
    <property type="entry name" value="Helicase_C"/>
    <property type="match status" value="1"/>
</dbReference>
<dbReference type="GO" id="GO:0003676">
    <property type="term" value="F:nucleic acid binding"/>
    <property type="evidence" value="ECO:0007669"/>
    <property type="project" value="InterPro"/>
</dbReference>
<dbReference type="PROSITE" id="PS51194">
    <property type="entry name" value="HELICASE_CTER"/>
    <property type="match status" value="1"/>
</dbReference>
<proteinExistence type="inferred from homology"/>
<dbReference type="PROSITE" id="PS51195">
    <property type="entry name" value="Q_MOTIF"/>
    <property type="match status" value="1"/>
</dbReference>
<evidence type="ECO:0000256" key="7">
    <source>
        <dbReference type="SAM" id="MobiDB-lite"/>
    </source>
</evidence>
<evidence type="ECO:0000256" key="5">
    <source>
        <dbReference type="ARBA" id="ARBA00038437"/>
    </source>
</evidence>
<keyword evidence="3 11" id="KW-0347">Helicase</keyword>
<evidence type="ECO:0000256" key="2">
    <source>
        <dbReference type="ARBA" id="ARBA00022801"/>
    </source>
</evidence>
<dbReference type="AlphaFoldDB" id="A0A9X4MYX0"/>
<comment type="caution">
    <text evidence="11">The sequence shown here is derived from an EMBL/GenBank/DDBJ whole genome shotgun (WGS) entry which is preliminary data.</text>
</comment>
<feature type="compositionally biased region" description="Gly residues" evidence="7">
    <location>
        <begin position="35"/>
        <end position="51"/>
    </location>
</feature>
<keyword evidence="12" id="KW-1185">Reference proteome</keyword>
<dbReference type="CDD" id="cd00268">
    <property type="entry name" value="DEADc"/>
    <property type="match status" value="1"/>
</dbReference>
<dbReference type="GO" id="GO:0003724">
    <property type="term" value="F:RNA helicase activity"/>
    <property type="evidence" value="ECO:0007669"/>
    <property type="project" value="InterPro"/>
</dbReference>
<dbReference type="SMART" id="SM00487">
    <property type="entry name" value="DEXDc"/>
    <property type="match status" value="1"/>
</dbReference>
<dbReference type="InterPro" id="IPR044742">
    <property type="entry name" value="DEAD/DEAH_RhlB"/>
</dbReference>
<reference evidence="11" key="1">
    <citation type="submission" date="2022-07" db="EMBL/GenBank/DDBJ databases">
        <title>Description and genome-wide analysis of Profundicola chukchiensis gen. nov., sp. nov., marine bacteria isolated from bottom sediments of the Chukchi Sea.</title>
        <authorList>
            <person name="Romanenko L."/>
            <person name="Otstavnykh N."/>
            <person name="Kurilenko V."/>
            <person name="Eremeev V."/>
            <person name="Velansky P."/>
            <person name="Mikhailov V."/>
            <person name="Isaeva M."/>
        </authorList>
    </citation>
    <scope>NUCLEOTIDE SEQUENCE</scope>
    <source>
        <strain evidence="11">KMM 9713</strain>
    </source>
</reference>
<sequence length="428" mass="48140">MSQRDNGRRDSSTRSGRPSFSKNFGAKNSNRSGGRPSGGGGRRRGPGGGGSRGRKFKRLNLPPESFMHTGVALKEVKYDAPRTYSEFPLHEDLAKNIQRLGWENPTEIQDKTFEAITELRDVLGIANTGTGKTGAFLIPLVNAMLQSEDDFSALVMVPTRELAEQVENEFRLLAKGLQLYAACFIGGTSVDRDVRKLQKPFHFVIGTPGRLVDLNKRKALNFEHFSVLILDEFDRMLDMGFSQDVNFVTNQMEARDQTLLFSATLDKKQHGLIDAILTDPVKIQITDGTKTAEHIDQDVVFANHKDKFDVLLKMLQEEDFDKVLVFAETKRRVAGLTEQLKKSRFKVDEIHGDKSQNYRKHALNDFKRGKTQILVATDVAARGLDISDVTHVINYEVPQDYETYIHRIGRTGRAGKKGKAFTFMDKQS</sequence>
<evidence type="ECO:0000259" key="8">
    <source>
        <dbReference type="PROSITE" id="PS51192"/>
    </source>
</evidence>
<feature type="short sequence motif" description="Q motif" evidence="6">
    <location>
        <begin position="82"/>
        <end position="110"/>
    </location>
</feature>
<dbReference type="GO" id="GO:0005524">
    <property type="term" value="F:ATP binding"/>
    <property type="evidence" value="ECO:0007669"/>
    <property type="project" value="UniProtKB-KW"/>
</dbReference>
<organism evidence="11 12">
    <name type="scientific">Profundicola chukchiensis</name>
    <dbReference type="NCBI Taxonomy" id="2961959"/>
    <lineage>
        <taxon>Bacteria</taxon>
        <taxon>Pseudomonadati</taxon>
        <taxon>Bacteroidota</taxon>
        <taxon>Flavobacteriia</taxon>
        <taxon>Flavobacteriales</taxon>
        <taxon>Weeksellaceae</taxon>
        <taxon>Profundicola</taxon>
    </lineage>
</organism>
<feature type="compositionally biased region" description="Polar residues" evidence="7">
    <location>
        <begin position="13"/>
        <end position="30"/>
    </location>
</feature>
<dbReference type="InterPro" id="IPR011545">
    <property type="entry name" value="DEAD/DEAH_box_helicase_dom"/>
</dbReference>
<dbReference type="RefSeq" id="WP_304420938.1">
    <property type="nucleotide sequence ID" value="NZ_JANCMU010000005.1"/>
</dbReference>
<evidence type="ECO:0000256" key="1">
    <source>
        <dbReference type="ARBA" id="ARBA00022741"/>
    </source>
</evidence>
<dbReference type="InterPro" id="IPR050079">
    <property type="entry name" value="DEAD_box_RNA_helicase"/>
</dbReference>
<dbReference type="Gene3D" id="3.40.50.300">
    <property type="entry name" value="P-loop containing nucleotide triphosphate hydrolases"/>
    <property type="match status" value="2"/>
</dbReference>
<comment type="similarity">
    <text evidence="5">Belongs to the DEAD box helicase family.</text>
</comment>
<feature type="domain" description="Helicase ATP-binding" evidence="8">
    <location>
        <begin position="113"/>
        <end position="283"/>
    </location>
</feature>
<dbReference type="PANTHER" id="PTHR47959:SF13">
    <property type="entry name" value="ATP-DEPENDENT RNA HELICASE RHLE"/>
    <property type="match status" value="1"/>
</dbReference>
<feature type="domain" description="Helicase C-terminal" evidence="9">
    <location>
        <begin position="307"/>
        <end position="428"/>
    </location>
</feature>
<gene>
    <name evidence="11" type="ORF">NMK71_09070</name>
</gene>
<dbReference type="InterPro" id="IPR014001">
    <property type="entry name" value="Helicase_ATP-bd"/>
</dbReference>
<evidence type="ECO:0000313" key="12">
    <source>
        <dbReference type="Proteomes" id="UP001152599"/>
    </source>
</evidence>
<name>A0A9X4MYX0_9FLAO</name>
<dbReference type="SUPFAM" id="SSF52540">
    <property type="entry name" value="P-loop containing nucleoside triphosphate hydrolases"/>
    <property type="match status" value="1"/>
</dbReference>
<protein>
    <submittedName>
        <fullName evidence="11">DEAD/DEAH box helicase</fullName>
    </submittedName>
</protein>
<dbReference type="InterPro" id="IPR027417">
    <property type="entry name" value="P-loop_NTPase"/>
</dbReference>
<dbReference type="CDD" id="cd18787">
    <property type="entry name" value="SF2_C_DEAD"/>
    <property type="match status" value="1"/>
</dbReference>
<evidence type="ECO:0000256" key="6">
    <source>
        <dbReference type="PROSITE-ProRule" id="PRU00552"/>
    </source>
</evidence>
<dbReference type="InterPro" id="IPR001650">
    <property type="entry name" value="Helicase_C-like"/>
</dbReference>
<evidence type="ECO:0000259" key="9">
    <source>
        <dbReference type="PROSITE" id="PS51194"/>
    </source>
</evidence>
<evidence type="ECO:0000256" key="4">
    <source>
        <dbReference type="ARBA" id="ARBA00022840"/>
    </source>
</evidence>
<dbReference type="SMART" id="SM00490">
    <property type="entry name" value="HELICc"/>
    <property type="match status" value="1"/>
</dbReference>
<dbReference type="Proteomes" id="UP001152599">
    <property type="component" value="Unassembled WGS sequence"/>
</dbReference>
<feature type="compositionally biased region" description="Basic and acidic residues" evidence="7">
    <location>
        <begin position="1"/>
        <end position="12"/>
    </location>
</feature>
<dbReference type="Pfam" id="PF00270">
    <property type="entry name" value="DEAD"/>
    <property type="match status" value="1"/>
</dbReference>
<feature type="domain" description="DEAD-box RNA helicase Q" evidence="10">
    <location>
        <begin position="82"/>
        <end position="110"/>
    </location>
</feature>
<keyword evidence="2" id="KW-0378">Hydrolase</keyword>
<feature type="region of interest" description="Disordered" evidence="7">
    <location>
        <begin position="1"/>
        <end position="61"/>
    </location>
</feature>
<keyword evidence="4" id="KW-0067">ATP-binding</keyword>
<evidence type="ECO:0000256" key="3">
    <source>
        <dbReference type="ARBA" id="ARBA00022806"/>
    </source>
</evidence>
<dbReference type="PROSITE" id="PS51192">
    <property type="entry name" value="HELICASE_ATP_BIND_1"/>
    <property type="match status" value="1"/>
</dbReference>
<dbReference type="GO" id="GO:0016787">
    <property type="term" value="F:hydrolase activity"/>
    <property type="evidence" value="ECO:0007669"/>
    <property type="project" value="UniProtKB-KW"/>
</dbReference>
<dbReference type="GO" id="GO:0005829">
    <property type="term" value="C:cytosol"/>
    <property type="evidence" value="ECO:0007669"/>
    <property type="project" value="TreeGrafter"/>
</dbReference>
<dbReference type="EMBL" id="JANCMU010000005">
    <property type="protein sequence ID" value="MDG4946564.1"/>
    <property type="molecule type" value="Genomic_DNA"/>
</dbReference>
<evidence type="ECO:0000313" key="11">
    <source>
        <dbReference type="EMBL" id="MDG4946564.1"/>
    </source>
</evidence>
<dbReference type="PANTHER" id="PTHR47959">
    <property type="entry name" value="ATP-DEPENDENT RNA HELICASE RHLE-RELATED"/>
    <property type="match status" value="1"/>
</dbReference>